<feature type="signal peptide" evidence="1">
    <location>
        <begin position="1"/>
        <end position="23"/>
    </location>
</feature>
<keyword evidence="1" id="KW-0732">Signal</keyword>
<comment type="caution">
    <text evidence="2">The sequence shown here is derived from an EMBL/GenBank/DDBJ whole genome shotgun (WGS) entry which is preliminary data.</text>
</comment>
<dbReference type="EMBL" id="JBHUMM010000010">
    <property type="protein sequence ID" value="MFD2671266.1"/>
    <property type="molecule type" value="Genomic_DNA"/>
</dbReference>
<gene>
    <name evidence="2" type="ORF">ACFSUC_06565</name>
</gene>
<accession>A0ABW5R8B5</accession>
<reference evidence="3" key="1">
    <citation type="journal article" date="2019" name="Int. J. Syst. Evol. Microbiol.">
        <title>The Global Catalogue of Microorganisms (GCM) 10K type strain sequencing project: providing services to taxonomists for standard genome sequencing and annotation.</title>
        <authorList>
            <consortium name="The Broad Institute Genomics Platform"/>
            <consortium name="The Broad Institute Genome Sequencing Center for Infectious Disease"/>
            <person name="Wu L."/>
            <person name="Ma J."/>
        </authorList>
    </citation>
    <scope>NUCLEOTIDE SEQUENCE [LARGE SCALE GENOMIC DNA]</scope>
    <source>
        <strain evidence="3">KCTC 33676</strain>
    </source>
</reference>
<protein>
    <recommendedName>
        <fullName evidence="4">Lipoprotein</fullName>
    </recommendedName>
</protein>
<feature type="chain" id="PRO_5047148597" description="Lipoprotein" evidence="1">
    <location>
        <begin position="24"/>
        <end position="166"/>
    </location>
</feature>
<proteinExistence type="predicted"/>
<evidence type="ECO:0000313" key="3">
    <source>
        <dbReference type="Proteomes" id="UP001597497"/>
    </source>
</evidence>
<evidence type="ECO:0000256" key="1">
    <source>
        <dbReference type="SAM" id="SignalP"/>
    </source>
</evidence>
<name>A0ABW5R8B5_9BACL</name>
<dbReference type="RefSeq" id="WP_379928715.1">
    <property type="nucleotide sequence ID" value="NZ_JBHUMM010000010.1"/>
</dbReference>
<evidence type="ECO:0008006" key="4">
    <source>
        <dbReference type="Google" id="ProtNLM"/>
    </source>
</evidence>
<evidence type="ECO:0000313" key="2">
    <source>
        <dbReference type="EMBL" id="MFD2671266.1"/>
    </source>
</evidence>
<organism evidence="2 3">
    <name type="scientific">Marinicrinis sediminis</name>
    <dbReference type="NCBI Taxonomy" id="1652465"/>
    <lineage>
        <taxon>Bacteria</taxon>
        <taxon>Bacillati</taxon>
        <taxon>Bacillota</taxon>
        <taxon>Bacilli</taxon>
        <taxon>Bacillales</taxon>
        <taxon>Paenibacillaceae</taxon>
    </lineage>
</organism>
<keyword evidence="3" id="KW-1185">Reference proteome</keyword>
<sequence length="166" mass="19371">MKKVGILFQFVLLMVLLPSCSNHDPSSQEKQSKAKLTNIHILYYHPQSIKPQPELIDVEYESSQLLTTLMEVEEAGSEPQSVILPAWNQIKRIYILDYVYESDSITSESDHEMLLWDNDGNYYIKPFVMTSDYLYDTYNEKTKEEILHRVGSDNWKSIKPLTIFTN</sequence>
<dbReference type="Proteomes" id="UP001597497">
    <property type="component" value="Unassembled WGS sequence"/>
</dbReference>